<feature type="transmembrane region" description="Helical" evidence="1">
    <location>
        <begin position="101"/>
        <end position="119"/>
    </location>
</feature>
<evidence type="ECO:0000313" key="3">
    <source>
        <dbReference type="Proteomes" id="UP001149074"/>
    </source>
</evidence>
<keyword evidence="1" id="KW-1133">Transmembrane helix</keyword>
<keyword evidence="1" id="KW-0472">Membrane</keyword>
<dbReference type="OrthoDB" id="5231661at2759"/>
<dbReference type="Proteomes" id="UP001149074">
    <property type="component" value="Unassembled WGS sequence"/>
</dbReference>
<protein>
    <submittedName>
        <fullName evidence="2">Uncharacterized protein</fullName>
    </submittedName>
</protein>
<dbReference type="RefSeq" id="XP_056478094.1">
    <property type="nucleotide sequence ID" value="XM_056615122.1"/>
</dbReference>
<dbReference type="AlphaFoldDB" id="A0A9W9G111"/>
<evidence type="ECO:0000256" key="1">
    <source>
        <dbReference type="SAM" id="Phobius"/>
    </source>
</evidence>
<sequence>MSLPPNALRQTFHSLKGVPRALHTRTPHAPLAALRPLVTYPGPSRQFAPRSCSSPFSSYSTVSSSRNDDKHKEKFYFGSKPLGTPLAMSFESLGIRRNTQLLVIFVLTIGAFLEALLWGEKVWIWWKGEEGDSLD</sequence>
<name>A0A9W9G111_9EURO</name>
<accession>A0A9W9G111</accession>
<gene>
    <name evidence="2" type="ORF">N7532_002628</name>
</gene>
<reference evidence="2" key="2">
    <citation type="journal article" date="2023" name="IMA Fungus">
        <title>Comparative genomic study of the Penicillium genus elucidates a diverse pangenome and 15 lateral gene transfer events.</title>
        <authorList>
            <person name="Petersen C."/>
            <person name="Sorensen T."/>
            <person name="Nielsen M.R."/>
            <person name="Sondergaard T.E."/>
            <person name="Sorensen J.L."/>
            <person name="Fitzpatrick D.A."/>
            <person name="Frisvad J.C."/>
            <person name="Nielsen K.L."/>
        </authorList>
    </citation>
    <scope>NUCLEOTIDE SEQUENCE</scope>
    <source>
        <strain evidence="2">IBT 30761</strain>
    </source>
</reference>
<keyword evidence="3" id="KW-1185">Reference proteome</keyword>
<reference evidence="2" key="1">
    <citation type="submission" date="2022-11" db="EMBL/GenBank/DDBJ databases">
        <authorList>
            <person name="Petersen C."/>
        </authorList>
    </citation>
    <scope>NUCLEOTIDE SEQUENCE</scope>
    <source>
        <strain evidence="2">IBT 30761</strain>
    </source>
</reference>
<proteinExistence type="predicted"/>
<keyword evidence="1" id="KW-0812">Transmembrane</keyword>
<dbReference type="EMBL" id="JAPQKI010000003">
    <property type="protein sequence ID" value="KAJ5109983.1"/>
    <property type="molecule type" value="Genomic_DNA"/>
</dbReference>
<comment type="caution">
    <text evidence="2">The sequence shown here is derived from an EMBL/GenBank/DDBJ whole genome shotgun (WGS) entry which is preliminary data.</text>
</comment>
<evidence type="ECO:0000313" key="2">
    <source>
        <dbReference type="EMBL" id="KAJ5109983.1"/>
    </source>
</evidence>
<dbReference type="GeneID" id="81354101"/>
<organism evidence="2 3">
    <name type="scientific">Penicillium argentinense</name>
    <dbReference type="NCBI Taxonomy" id="1131581"/>
    <lineage>
        <taxon>Eukaryota</taxon>
        <taxon>Fungi</taxon>
        <taxon>Dikarya</taxon>
        <taxon>Ascomycota</taxon>
        <taxon>Pezizomycotina</taxon>
        <taxon>Eurotiomycetes</taxon>
        <taxon>Eurotiomycetidae</taxon>
        <taxon>Eurotiales</taxon>
        <taxon>Aspergillaceae</taxon>
        <taxon>Penicillium</taxon>
    </lineage>
</organism>